<dbReference type="VEuPathDB" id="FungiDB:HZS61_007739"/>
<name>A0A420MEU7_FUSOX</name>
<dbReference type="VEuPathDB" id="FungiDB:FOC4_g10002477"/>
<feature type="region of interest" description="Disordered" evidence="3">
    <location>
        <begin position="263"/>
        <end position="286"/>
    </location>
</feature>
<dbReference type="VEuPathDB" id="FungiDB:FOMG_18185"/>
<dbReference type="VEuPathDB" id="FungiDB:FOZG_13597"/>
<protein>
    <recommendedName>
        <fullName evidence="4">Aconitase A/isopropylmalate dehydratase small subunit swivel domain-containing protein</fullName>
    </recommendedName>
</protein>
<reference evidence="5 6" key="1">
    <citation type="journal article" date="2018" name="Sci. Rep.">
        <title>Characterisation of pathogen-specific regions and novel effector candidates in Fusarium oxysporum f. sp. cepae.</title>
        <authorList>
            <person name="Armitage A.D."/>
            <person name="Taylor A."/>
            <person name="Sobczyk M.K."/>
            <person name="Baxter L."/>
            <person name="Greenfield B.P."/>
            <person name="Bates H.J."/>
            <person name="Wilson F."/>
            <person name="Jackson A.C."/>
            <person name="Ott S."/>
            <person name="Harrison R.J."/>
            <person name="Clarkson J.P."/>
        </authorList>
    </citation>
    <scope>NUCLEOTIDE SEQUENCE [LARGE SCALE GENOMIC DNA]</scope>
    <source>
        <strain evidence="5 6">Fo_A13</strain>
    </source>
</reference>
<evidence type="ECO:0000313" key="5">
    <source>
        <dbReference type="EMBL" id="RKK66595.1"/>
    </source>
</evidence>
<dbReference type="SUPFAM" id="SSF52016">
    <property type="entry name" value="LeuD/IlvD-like"/>
    <property type="match status" value="1"/>
</dbReference>
<dbReference type="VEuPathDB" id="FungiDB:FOC1_g10006376"/>
<dbReference type="VEuPathDB" id="FungiDB:FOIG_12734"/>
<dbReference type="VEuPathDB" id="FungiDB:FOXG_11925"/>
<dbReference type="AlphaFoldDB" id="A0A420MEU7"/>
<evidence type="ECO:0000256" key="3">
    <source>
        <dbReference type="SAM" id="MobiDB-lite"/>
    </source>
</evidence>
<gene>
    <name evidence="5" type="ORF">BFJ69_g15271</name>
</gene>
<evidence type="ECO:0000313" key="6">
    <source>
        <dbReference type="Proteomes" id="UP000285084"/>
    </source>
</evidence>
<evidence type="ECO:0000256" key="2">
    <source>
        <dbReference type="ARBA" id="ARBA00023239"/>
    </source>
</evidence>
<dbReference type="Gene3D" id="3.20.19.10">
    <property type="entry name" value="Aconitase, domain 4"/>
    <property type="match status" value="1"/>
</dbReference>
<keyword evidence="2" id="KW-0456">Lyase</keyword>
<evidence type="ECO:0000256" key="1">
    <source>
        <dbReference type="ARBA" id="ARBA00009869"/>
    </source>
</evidence>
<proteinExistence type="inferred from homology"/>
<comment type="caution">
    <text evidence="5">The sequence shown here is derived from an EMBL/GenBank/DDBJ whole genome shotgun (WGS) entry which is preliminary data.</text>
</comment>
<dbReference type="InterPro" id="IPR011827">
    <property type="entry name" value="LeuD_type2/HacB/DmdB"/>
</dbReference>
<dbReference type="EMBL" id="MRCX01000279">
    <property type="protein sequence ID" value="RKK66595.1"/>
    <property type="molecule type" value="Genomic_DNA"/>
</dbReference>
<dbReference type="Proteomes" id="UP000285084">
    <property type="component" value="Unassembled WGS sequence"/>
</dbReference>
<sequence>MGKGSYGNITCAAAVAASSFDMVVTDPKFLLDQLDPAKLQRLVSGGRSKGPQPELQISEPTPEVSSNNVPILFDSPDSDAGRTTSRVIRSKVQRFGENVDTDAIIPAEFMPGVDNADLGSHCFQYFRPEFRNKAKSGSTVIVAEHGFGSGSSREDAVRALQGAGVEAVIAKGFAFIYERNQLNMGLFNIKINDPRFYELTQEDSVITINKDNKTIQIEGSDMTFYYVQSDVEEALIESGGVLPLYSKLGRGVFRHLTAPRVQGGTKRVRNSNNGRSRKERSQDITW</sequence>
<dbReference type="PANTHER" id="PTHR43345:SF2">
    <property type="entry name" value="3-ISOPROPYLMALATE DEHYDRATASE SMALL SUBUNIT 1"/>
    <property type="match status" value="1"/>
</dbReference>
<dbReference type="PANTHER" id="PTHR43345">
    <property type="entry name" value="3-ISOPROPYLMALATE DEHYDRATASE SMALL SUBUNIT 2-RELATED-RELATED"/>
    <property type="match status" value="1"/>
</dbReference>
<accession>A0A420MEU7</accession>
<evidence type="ECO:0000259" key="4">
    <source>
        <dbReference type="Pfam" id="PF00694"/>
    </source>
</evidence>
<comment type="similarity">
    <text evidence="1">Belongs to the LeuD family. LeuD type 2 subfamily.</text>
</comment>
<dbReference type="InterPro" id="IPR000573">
    <property type="entry name" value="AconitaseA/IPMdHydase_ssu_swvl"/>
</dbReference>
<dbReference type="InterPro" id="IPR015928">
    <property type="entry name" value="Aconitase/3IPM_dehydase_swvl"/>
</dbReference>
<organism evidence="5 6">
    <name type="scientific">Fusarium oxysporum</name>
    <name type="common">Fusarium vascular wilt</name>
    <dbReference type="NCBI Taxonomy" id="5507"/>
    <lineage>
        <taxon>Eukaryota</taxon>
        <taxon>Fungi</taxon>
        <taxon>Dikarya</taxon>
        <taxon>Ascomycota</taxon>
        <taxon>Pezizomycotina</taxon>
        <taxon>Sordariomycetes</taxon>
        <taxon>Hypocreomycetidae</taxon>
        <taxon>Hypocreales</taxon>
        <taxon>Nectriaceae</taxon>
        <taxon>Fusarium</taxon>
        <taxon>Fusarium oxysporum species complex</taxon>
    </lineage>
</organism>
<dbReference type="NCBIfam" id="TIGR02087">
    <property type="entry name" value="LEUD_arch"/>
    <property type="match status" value="1"/>
</dbReference>
<dbReference type="GO" id="GO:0016836">
    <property type="term" value="F:hydro-lyase activity"/>
    <property type="evidence" value="ECO:0007669"/>
    <property type="project" value="InterPro"/>
</dbReference>
<dbReference type="InterPro" id="IPR050075">
    <property type="entry name" value="LeuD"/>
</dbReference>
<feature type="region of interest" description="Disordered" evidence="3">
    <location>
        <begin position="43"/>
        <end position="83"/>
    </location>
</feature>
<dbReference type="Pfam" id="PF00694">
    <property type="entry name" value="Aconitase_C"/>
    <property type="match status" value="1"/>
</dbReference>
<feature type="domain" description="Aconitase A/isopropylmalate dehydratase small subunit swivel" evidence="4">
    <location>
        <begin position="129"/>
        <end position="192"/>
    </location>
</feature>